<dbReference type="Proteomes" id="UP000663923">
    <property type="component" value="Chromosome"/>
</dbReference>
<feature type="transmembrane region" description="Helical" evidence="1">
    <location>
        <begin position="243"/>
        <end position="262"/>
    </location>
</feature>
<dbReference type="Pfam" id="PF12679">
    <property type="entry name" value="ABC2_membrane_2"/>
    <property type="match status" value="1"/>
</dbReference>
<keyword evidence="1" id="KW-1133">Transmembrane helix</keyword>
<gene>
    <name evidence="2" type="ORF">J4G78_06435</name>
</gene>
<protein>
    <submittedName>
        <fullName evidence="2">DUF3526 domain-containing protein</fullName>
    </submittedName>
</protein>
<evidence type="ECO:0000256" key="1">
    <source>
        <dbReference type="SAM" id="Phobius"/>
    </source>
</evidence>
<feature type="transmembrane region" description="Helical" evidence="1">
    <location>
        <begin position="178"/>
        <end position="200"/>
    </location>
</feature>
<feature type="transmembrane region" description="Helical" evidence="1">
    <location>
        <begin position="20"/>
        <end position="38"/>
    </location>
</feature>
<accession>A0ABX7TA06</accession>
<feature type="transmembrane region" description="Helical" evidence="1">
    <location>
        <begin position="440"/>
        <end position="462"/>
    </location>
</feature>
<evidence type="ECO:0000313" key="2">
    <source>
        <dbReference type="EMBL" id="QTD57177.1"/>
    </source>
</evidence>
<dbReference type="PANTHER" id="PTHR43471">
    <property type="entry name" value="ABC TRANSPORTER PERMEASE"/>
    <property type="match status" value="1"/>
</dbReference>
<dbReference type="RefSeq" id="WP_207989446.1">
    <property type="nucleotide sequence ID" value="NZ_CP071794.1"/>
</dbReference>
<proteinExistence type="predicted"/>
<evidence type="ECO:0000313" key="3">
    <source>
        <dbReference type="Proteomes" id="UP000663923"/>
    </source>
</evidence>
<feature type="transmembrane region" description="Helical" evidence="1">
    <location>
        <begin position="129"/>
        <end position="149"/>
    </location>
</feature>
<dbReference type="InterPro" id="IPR021913">
    <property type="entry name" value="DUF3526"/>
</dbReference>
<dbReference type="EMBL" id="CP071794">
    <property type="protein sequence ID" value="QTD57177.1"/>
    <property type="molecule type" value="Genomic_DNA"/>
</dbReference>
<keyword evidence="1" id="KW-0472">Membrane</keyword>
<keyword evidence="1" id="KW-0812">Transmembrane</keyword>
<sequence>MITYLTRLELLTFLRGRAAIATLLIVLILVTLATILGAQRVQEFEAERAAASVADRQIWLDQGADNPHAAAHFSRYAFKPIPALSLFDPGTLDTAGIAIWMEGHYQNPSQFRRAEDAPSGLQAAQLSPAWVLILFGSLLLIIALHGSVAGERETGTLRQVLASGLDPRRFAAGKLFGALFYTVGLLGLTMLIVLFAIATLDLPTESDLTQRILLLLLAYGLFFIAIAGMAVGISALCRTSRGALGILVGLWAAVIIAGPYLAAQFALTVHEDVDGPTTYQRIVDASNSYFQDDAAREETLQKALTRYGVDEKANLPIRYDGYELQHSEEIAHPKFEAIYGEVEKIHEDQENVLTASSTLMPGLLITRLSAALSGTDLPHHRRFAVAAEKHRRTIVKMLNDDLTYSEHQGDDPYLADQTLWKQIPDFKMELPRLAETRSQVGLFFIILAAQAFFAVLFARWAILHATRQVSR</sequence>
<keyword evidence="3" id="KW-1185">Reference proteome</keyword>
<dbReference type="PANTHER" id="PTHR43471:SF1">
    <property type="entry name" value="ABC TRANSPORTER PERMEASE PROTEIN NOSY-RELATED"/>
    <property type="match status" value="1"/>
</dbReference>
<organism evidence="2 3">
    <name type="scientific">Parasphingorhabdus cellanae</name>
    <dbReference type="NCBI Taxonomy" id="2806553"/>
    <lineage>
        <taxon>Bacteria</taxon>
        <taxon>Pseudomonadati</taxon>
        <taxon>Pseudomonadota</taxon>
        <taxon>Alphaproteobacteria</taxon>
        <taxon>Sphingomonadales</taxon>
        <taxon>Sphingomonadaceae</taxon>
        <taxon>Parasphingorhabdus</taxon>
    </lineage>
</organism>
<feature type="transmembrane region" description="Helical" evidence="1">
    <location>
        <begin position="212"/>
        <end position="236"/>
    </location>
</feature>
<reference evidence="2 3" key="1">
    <citation type="submission" date="2021-03" db="EMBL/GenBank/DDBJ databases">
        <title>Complete genome of Parasphingorhabdus_sp.JHSY0214.</title>
        <authorList>
            <person name="Yoo J.H."/>
            <person name="Bae J.W."/>
        </authorList>
    </citation>
    <scope>NUCLEOTIDE SEQUENCE [LARGE SCALE GENOMIC DNA]</scope>
    <source>
        <strain evidence="2 3">JHSY0214</strain>
    </source>
</reference>
<dbReference type="Pfam" id="PF12040">
    <property type="entry name" value="DUF3526"/>
    <property type="match status" value="1"/>
</dbReference>
<name>A0ABX7TA06_9SPHN</name>